<reference evidence="4" key="1">
    <citation type="journal article" date="2018" name="Nat. Microbiol.">
        <title>Leveraging single-cell genomics to expand the fungal tree of life.</title>
        <authorList>
            <person name="Ahrendt S.R."/>
            <person name="Quandt C.A."/>
            <person name="Ciobanu D."/>
            <person name="Clum A."/>
            <person name="Salamov A."/>
            <person name="Andreopoulos B."/>
            <person name="Cheng J.F."/>
            <person name="Woyke T."/>
            <person name="Pelin A."/>
            <person name="Henrissat B."/>
            <person name="Reynolds N.K."/>
            <person name="Benny G.L."/>
            <person name="Smith M.E."/>
            <person name="James T.Y."/>
            <person name="Grigoriev I.V."/>
        </authorList>
    </citation>
    <scope>NUCLEOTIDE SEQUENCE [LARGE SCALE GENOMIC DNA]</scope>
    <source>
        <strain evidence="4">Benny S71-1</strain>
    </source>
</reference>
<feature type="compositionally biased region" description="Low complexity" evidence="1">
    <location>
        <begin position="267"/>
        <end position="276"/>
    </location>
</feature>
<feature type="compositionally biased region" description="Low complexity" evidence="1">
    <location>
        <begin position="26"/>
        <end position="60"/>
    </location>
</feature>
<name>A0A4P9YTH0_9FUNG</name>
<evidence type="ECO:0000313" key="4">
    <source>
        <dbReference type="Proteomes" id="UP000278143"/>
    </source>
</evidence>
<keyword evidence="2" id="KW-0472">Membrane</keyword>
<feature type="region of interest" description="Disordered" evidence="1">
    <location>
        <begin position="223"/>
        <end position="285"/>
    </location>
</feature>
<feature type="region of interest" description="Disordered" evidence="1">
    <location>
        <begin position="415"/>
        <end position="440"/>
    </location>
</feature>
<feature type="transmembrane region" description="Helical" evidence="2">
    <location>
        <begin position="354"/>
        <end position="376"/>
    </location>
</feature>
<dbReference type="PANTHER" id="PTHR39466:SF1">
    <property type="entry name" value="RGS DOMAIN-CONTAINING PROTEIN"/>
    <property type="match status" value="1"/>
</dbReference>
<feature type="transmembrane region" description="Helical" evidence="2">
    <location>
        <begin position="470"/>
        <end position="492"/>
    </location>
</feature>
<evidence type="ECO:0000256" key="1">
    <source>
        <dbReference type="SAM" id="MobiDB-lite"/>
    </source>
</evidence>
<evidence type="ECO:0000256" key="2">
    <source>
        <dbReference type="SAM" id="Phobius"/>
    </source>
</evidence>
<gene>
    <name evidence="3" type="ORF">SYNPS1DRAFT_31291</name>
</gene>
<organism evidence="3 4">
    <name type="scientific">Syncephalis pseudoplumigaleata</name>
    <dbReference type="NCBI Taxonomy" id="1712513"/>
    <lineage>
        <taxon>Eukaryota</taxon>
        <taxon>Fungi</taxon>
        <taxon>Fungi incertae sedis</taxon>
        <taxon>Zoopagomycota</taxon>
        <taxon>Zoopagomycotina</taxon>
        <taxon>Zoopagomycetes</taxon>
        <taxon>Zoopagales</taxon>
        <taxon>Piptocephalidaceae</taxon>
        <taxon>Syncephalis</taxon>
    </lineage>
</organism>
<feature type="compositionally biased region" description="Polar residues" evidence="1">
    <location>
        <begin position="223"/>
        <end position="241"/>
    </location>
</feature>
<dbReference type="OrthoDB" id="10504974at2759"/>
<protein>
    <recommendedName>
        <fullName evidence="5">RGS domain-containing protein</fullName>
    </recommendedName>
</protein>
<feature type="region of interest" description="Disordered" evidence="1">
    <location>
        <begin position="1"/>
        <end position="60"/>
    </location>
</feature>
<proteinExistence type="predicted"/>
<dbReference type="PANTHER" id="PTHR39466">
    <property type="entry name" value="RGS DOMAIN-CONTAINING PROTEIN"/>
    <property type="match status" value="1"/>
</dbReference>
<keyword evidence="2" id="KW-1133">Transmembrane helix</keyword>
<evidence type="ECO:0000313" key="3">
    <source>
        <dbReference type="EMBL" id="RKP23018.1"/>
    </source>
</evidence>
<keyword evidence="4" id="KW-1185">Reference proteome</keyword>
<dbReference type="EMBL" id="KZ991393">
    <property type="protein sequence ID" value="RKP23018.1"/>
    <property type="molecule type" value="Genomic_DNA"/>
</dbReference>
<accession>A0A4P9YTH0</accession>
<dbReference type="Proteomes" id="UP000278143">
    <property type="component" value="Unassembled WGS sequence"/>
</dbReference>
<dbReference type="AlphaFoldDB" id="A0A4P9YTH0"/>
<feature type="compositionally biased region" description="Polar residues" evidence="1">
    <location>
        <begin position="251"/>
        <end position="266"/>
    </location>
</feature>
<sequence>MVRSRARRPAELRAASHAHRYAAQTAHSPSSVASSASSIILEQPSPGEPGESASASAATAPTSCMAFDKREGVEILPSIMETAPLTLQQPRHEYGDGNTLAALGILSETGIERASASPDTVEVVVSDPSAVAAVQVVATAGDRRASVSSSSSVLLMEGQTSPVMDARARLDTGRSKPRKPPLQQEFNRAFERWFSRPAAKHGDASTTPRYSTVIEWRSCLPTTSATSDNAQMSPTTGTIRASSKPEDETMPSISSEAGLSSMSSIEQQQQQQQQQQHPHDDGDTIYTCHLPLPNTPAIRQALDELYLFAGHTTHPELFLPLATAAKARLVDHHLPRFVARLVRNVSHQSAHLRMFIATALCLLGVVGVFICLLFHANRYLRIIPLLIMVYALTTVVFSHFGLCLYRLYRQQRRDRHSSRLQEPSVQPNEGGGDNPPRPATISLAQAGPRSHCHCDDDDSVHNVDSTRVRLCLRILACTLLFAVILGGAVMLVPDIPRND</sequence>
<keyword evidence="2" id="KW-0812">Transmembrane</keyword>
<feature type="transmembrane region" description="Helical" evidence="2">
    <location>
        <begin position="382"/>
        <end position="405"/>
    </location>
</feature>
<evidence type="ECO:0008006" key="5">
    <source>
        <dbReference type="Google" id="ProtNLM"/>
    </source>
</evidence>